<keyword evidence="2" id="KW-1133">Transmembrane helix</keyword>
<feature type="transmembrane region" description="Helical" evidence="2">
    <location>
        <begin position="107"/>
        <end position="131"/>
    </location>
</feature>
<organism evidence="4 5">
    <name type="scientific">Streptococcus caprae</name>
    <dbReference type="NCBI Taxonomy" id="1640501"/>
    <lineage>
        <taxon>Bacteria</taxon>
        <taxon>Bacillati</taxon>
        <taxon>Bacillota</taxon>
        <taxon>Bacilli</taxon>
        <taxon>Lactobacillales</taxon>
        <taxon>Streptococcaceae</taxon>
        <taxon>Streptococcus</taxon>
    </lineage>
</organism>
<evidence type="ECO:0000313" key="4">
    <source>
        <dbReference type="EMBL" id="MFC3928612.1"/>
    </source>
</evidence>
<keyword evidence="2" id="KW-0812">Transmembrane</keyword>
<protein>
    <submittedName>
        <fullName evidence="4">CPBP family intramembrane glutamic endopeptidase</fullName>
        <ecNumber evidence="4">3.4.-.-</ecNumber>
    </submittedName>
</protein>
<comment type="similarity">
    <text evidence="1">Belongs to the UPF0177 family.</text>
</comment>
<dbReference type="PANTHER" id="PTHR39430:SF1">
    <property type="entry name" value="PROTEASE"/>
    <property type="match status" value="1"/>
</dbReference>
<dbReference type="InterPro" id="IPR003675">
    <property type="entry name" value="Rce1/LyrA-like_dom"/>
</dbReference>
<name>A0ABV8CX80_9STRE</name>
<evidence type="ECO:0000256" key="2">
    <source>
        <dbReference type="SAM" id="Phobius"/>
    </source>
</evidence>
<dbReference type="Pfam" id="PF02517">
    <property type="entry name" value="Rce1-like"/>
    <property type="match status" value="1"/>
</dbReference>
<dbReference type="GO" id="GO:0016787">
    <property type="term" value="F:hydrolase activity"/>
    <property type="evidence" value="ECO:0007669"/>
    <property type="project" value="UniProtKB-KW"/>
</dbReference>
<keyword evidence="5" id="KW-1185">Reference proteome</keyword>
<feature type="transmembrane region" description="Helical" evidence="2">
    <location>
        <begin position="12"/>
        <end position="32"/>
    </location>
</feature>
<comment type="caution">
    <text evidence="4">The sequence shown here is derived from an EMBL/GenBank/DDBJ whole genome shotgun (WGS) entry which is preliminary data.</text>
</comment>
<keyword evidence="2" id="KW-0472">Membrane</keyword>
<dbReference type="EC" id="3.4.-.-" evidence="4"/>
<evidence type="ECO:0000259" key="3">
    <source>
        <dbReference type="Pfam" id="PF02517"/>
    </source>
</evidence>
<feature type="transmembrane region" description="Helical" evidence="2">
    <location>
        <begin position="177"/>
        <end position="197"/>
    </location>
</feature>
<dbReference type="Proteomes" id="UP001595807">
    <property type="component" value="Unassembled WGS sequence"/>
</dbReference>
<gene>
    <name evidence="4" type="ORF">ACFORF_08565</name>
</gene>
<dbReference type="RefSeq" id="WP_380427330.1">
    <property type="nucleotide sequence ID" value="NZ_JBHRZV010000050.1"/>
</dbReference>
<feature type="transmembrane region" description="Helical" evidence="2">
    <location>
        <begin position="152"/>
        <end position="171"/>
    </location>
</feature>
<evidence type="ECO:0000313" key="5">
    <source>
        <dbReference type="Proteomes" id="UP001595807"/>
    </source>
</evidence>
<feature type="transmembrane region" description="Helical" evidence="2">
    <location>
        <begin position="233"/>
        <end position="251"/>
    </location>
</feature>
<feature type="transmembrane region" description="Helical" evidence="2">
    <location>
        <begin position="78"/>
        <end position="101"/>
    </location>
</feature>
<feature type="domain" description="CAAX prenyl protease 2/Lysostaphin resistance protein A-like" evidence="3">
    <location>
        <begin position="122"/>
        <end position="216"/>
    </location>
</feature>
<sequence>MKKQGKILQSPFLKAVLMTLIFVGIEILAMGFGTIHPLLYDLALNGCCLALAWFMTCKVDKKPWKRMGLSVSKKSGKGFLIALLLTASAVVIGTVLSRFIFHDEVFVLRGTVTVGGILVTVVAFLQPAFISQGFPEELIFRGYLVPMLKDKYNGAQTMAISVGLFTLIHAIHLREGWAYGLLTMFYAFSFACLAYMMKELCQTTWAAVAVHGGVHFTRMLLMLFGFAETDTAVLVQSIVLSLLVVVIGVYFRKRLFFCILRSS</sequence>
<dbReference type="PANTHER" id="PTHR39430">
    <property type="entry name" value="MEMBRANE-ASSOCIATED PROTEASE-RELATED"/>
    <property type="match status" value="1"/>
</dbReference>
<proteinExistence type="inferred from homology"/>
<evidence type="ECO:0000256" key="1">
    <source>
        <dbReference type="ARBA" id="ARBA00009067"/>
    </source>
</evidence>
<dbReference type="EMBL" id="JBHRZV010000050">
    <property type="protein sequence ID" value="MFC3928612.1"/>
    <property type="molecule type" value="Genomic_DNA"/>
</dbReference>
<keyword evidence="4" id="KW-0378">Hydrolase</keyword>
<accession>A0ABV8CX80</accession>
<reference evidence="5" key="1">
    <citation type="journal article" date="2019" name="Int. J. Syst. Evol. Microbiol.">
        <title>The Global Catalogue of Microorganisms (GCM) 10K type strain sequencing project: providing services to taxonomists for standard genome sequencing and annotation.</title>
        <authorList>
            <consortium name="The Broad Institute Genomics Platform"/>
            <consortium name="The Broad Institute Genome Sequencing Center for Infectious Disease"/>
            <person name="Wu L."/>
            <person name="Ma J."/>
        </authorList>
    </citation>
    <scope>NUCLEOTIDE SEQUENCE [LARGE SCALE GENOMIC DNA]</scope>
    <source>
        <strain evidence="5">CCUG 67170</strain>
    </source>
</reference>